<dbReference type="SUPFAM" id="SSF47413">
    <property type="entry name" value="lambda repressor-like DNA-binding domains"/>
    <property type="match status" value="1"/>
</dbReference>
<dbReference type="InterPro" id="IPR001387">
    <property type="entry name" value="Cro/C1-type_HTH"/>
</dbReference>
<name>A0A0G0M5Z4_9BACT</name>
<protein>
    <submittedName>
        <fullName evidence="2">DNA-binding helix-turn-helix protein</fullName>
    </submittedName>
</protein>
<dbReference type="Gene3D" id="1.10.260.40">
    <property type="entry name" value="lambda repressor-like DNA-binding domains"/>
    <property type="match status" value="1"/>
</dbReference>
<sequence>MKKEQNNNKLLKLVKTKKFKESLEVSLFQTRISGIILKSRKEMGISQSALAKKVGTTQRIISDIENGDYKMAEMLYRLLRVLNKPLVCDGVDLIMGQKIKHSNSKTDVISLKEAGRYSFEIKLKAEKDKDYSVVATLPLDVKFVEAT</sequence>
<dbReference type="InterPro" id="IPR010982">
    <property type="entry name" value="Lambda_DNA-bd_dom_sf"/>
</dbReference>
<dbReference type="EMBL" id="LBUU01000016">
    <property type="protein sequence ID" value="KKQ69094.1"/>
    <property type="molecule type" value="Genomic_DNA"/>
</dbReference>
<dbReference type="GO" id="GO:0003677">
    <property type="term" value="F:DNA binding"/>
    <property type="evidence" value="ECO:0007669"/>
    <property type="project" value="UniProtKB-KW"/>
</dbReference>
<accession>A0A0G0M5Z4</accession>
<dbReference type="Pfam" id="PF01381">
    <property type="entry name" value="HTH_3"/>
    <property type="match status" value="1"/>
</dbReference>
<dbReference type="SMART" id="SM00530">
    <property type="entry name" value="HTH_XRE"/>
    <property type="match status" value="1"/>
</dbReference>
<dbReference type="Proteomes" id="UP000034022">
    <property type="component" value="Unassembled WGS sequence"/>
</dbReference>
<evidence type="ECO:0000313" key="3">
    <source>
        <dbReference type="Proteomes" id="UP000034022"/>
    </source>
</evidence>
<evidence type="ECO:0000313" key="2">
    <source>
        <dbReference type="EMBL" id="KKQ69094.1"/>
    </source>
</evidence>
<proteinExistence type="predicted"/>
<keyword evidence="2" id="KW-0238">DNA-binding</keyword>
<dbReference type="PROSITE" id="PS50943">
    <property type="entry name" value="HTH_CROC1"/>
    <property type="match status" value="1"/>
</dbReference>
<gene>
    <name evidence="2" type="ORF">US91_C0016G0002</name>
</gene>
<reference evidence="2 3" key="1">
    <citation type="journal article" date="2015" name="Nature">
        <title>rRNA introns, odd ribosomes, and small enigmatic genomes across a large radiation of phyla.</title>
        <authorList>
            <person name="Brown C.T."/>
            <person name="Hug L.A."/>
            <person name="Thomas B.C."/>
            <person name="Sharon I."/>
            <person name="Castelle C.J."/>
            <person name="Singh A."/>
            <person name="Wilkins M.J."/>
            <person name="Williams K.H."/>
            <person name="Banfield J.F."/>
        </authorList>
    </citation>
    <scope>NUCLEOTIDE SEQUENCE [LARGE SCALE GENOMIC DNA]</scope>
</reference>
<dbReference type="AlphaFoldDB" id="A0A0G0M5Z4"/>
<dbReference type="CDD" id="cd00093">
    <property type="entry name" value="HTH_XRE"/>
    <property type="match status" value="1"/>
</dbReference>
<feature type="domain" description="HTH cro/C1-type" evidence="1">
    <location>
        <begin position="36"/>
        <end position="93"/>
    </location>
</feature>
<organism evidence="2 3">
    <name type="scientific">Candidatus Falkowbacteria bacterium GW2011_GWE1_38_31</name>
    <dbReference type="NCBI Taxonomy" id="1618638"/>
    <lineage>
        <taxon>Bacteria</taxon>
        <taxon>Candidatus Falkowiibacteriota</taxon>
    </lineage>
</organism>
<evidence type="ECO:0000259" key="1">
    <source>
        <dbReference type="PROSITE" id="PS50943"/>
    </source>
</evidence>
<comment type="caution">
    <text evidence="2">The sequence shown here is derived from an EMBL/GenBank/DDBJ whole genome shotgun (WGS) entry which is preliminary data.</text>
</comment>